<comment type="similarity">
    <text evidence="10">Belongs to the MurCDEF family. MurF subfamily.</text>
</comment>
<dbReference type="UniPathway" id="UPA00219"/>
<dbReference type="GO" id="GO:0005737">
    <property type="term" value="C:cytoplasm"/>
    <property type="evidence" value="ECO:0007669"/>
    <property type="project" value="UniProtKB-SubCell"/>
</dbReference>
<dbReference type="OrthoDB" id="9801978at2"/>
<evidence type="ECO:0000256" key="11">
    <source>
        <dbReference type="RuleBase" id="RU004136"/>
    </source>
</evidence>
<comment type="caution">
    <text evidence="15">The sequence shown here is derived from an EMBL/GenBank/DDBJ whole genome shotgun (WGS) entry which is preliminary data.</text>
</comment>
<organism evidence="15 16">
    <name type="scientific">Candidatus Photodesmus blepharonis</name>
    <dbReference type="NCBI Taxonomy" id="1179155"/>
    <lineage>
        <taxon>Bacteria</taxon>
        <taxon>Pseudomonadati</taxon>
        <taxon>Pseudomonadota</taxon>
        <taxon>Gammaproteobacteria</taxon>
        <taxon>Vibrionales</taxon>
        <taxon>Vibrionaceae</taxon>
        <taxon>Candidatus Photodesmus</taxon>
    </lineage>
</organism>
<keyword evidence="1 10" id="KW-0963">Cytoplasm</keyword>
<evidence type="ECO:0000259" key="12">
    <source>
        <dbReference type="Pfam" id="PF01225"/>
    </source>
</evidence>
<reference evidence="15 16" key="1">
    <citation type="submission" date="2014-03" db="EMBL/GenBank/DDBJ databases">
        <title>Selection and divergence in the genomes of co-occurring obligate luminous symbionts with specific hosts.</title>
        <authorList>
            <person name="Hendry T.A."/>
            <person name="de Wet J.R."/>
            <person name="Dunlap P.V."/>
        </authorList>
    </citation>
    <scope>NUCLEOTIDE SEQUENCE [LARGE SCALE GENOMIC DNA]</scope>
    <source>
        <strain evidence="15 16">Ppalp.1</strain>
    </source>
</reference>
<gene>
    <name evidence="10 15" type="primary">murF</name>
    <name evidence="15" type="ORF">CF67_04121</name>
</gene>
<dbReference type="eggNOG" id="COG0770">
    <property type="taxonomic scope" value="Bacteria"/>
</dbReference>
<dbReference type="EMBL" id="JGVK01000027">
    <property type="protein sequence ID" value="KEY91123.1"/>
    <property type="molecule type" value="Genomic_DNA"/>
</dbReference>
<dbReference type="GO" id="GO:0008360">
    <property type="term" value="P:regulation of cell shape"/>
    <property type="evidence" value="ECO:0007669"/>
    <property type="project" value="UniProtKB-KW"/>
</dbReference>
<dbReference type="GO" id="GO:0008766">
    <property type="term" value="F:UDP-N-acetylmuramoylalanyl-D-glutamyl-2,6-diaminopimelate-D-alanyl-D-alanine ligase activity"/>
    <property type="evidence" value="ECO:0007669"/>
    <property type="project" value="RHEA"/>
</dbReference>
<evidence type="ECO:0000256" key="5">
    <source>
        <dbReference type="ARBA" id="ARBA00022840"/>
    </source>
</evidence>
<evidence type="ECO:0000259" key="14">
    <source>
        <dbReference type="Pfam" id="PF08245"/>
    </source>
</evidence>
<sequence>MITVSLKQLSNLLNGYLIGKDLKISDVSTDSRSVVRDALFVALVGKNFDANDFVYQAVGKGAKALLVNKPFNVSVPQLVVRDTTLALGQLGAWVHQNCGMPTVAITGSCGKTTVKEMLVNILLKQGRVLFTIGNFNNEIGVPMTLLRSTPQDDYAVIELGSNHIGEIAYTVSLVQPDIALVNNVGAAHLEGFGSIEGVKCAKGEIYQGLKSGSVAIVNLDSNGGQCWEPFLLDKKVITFSKHNKNADVYASRITLDIDGKAQFCLHTPQGTCDIQLSVVGKHNVSNALAASSLALQFGIDLSEIRCGLLRLVKVKGRVELIKLTEKIKLIDDTYNASVPSMKASVDLLGVFEGLRWLILGNMTELGSESLTLHRQVGEYAASFNFEYVLTYGSDVKLISDICHGLHFDTYGNMVTYIKHKIEKHNDKRHTLLFKGANSVEMNKLVLLLRRSINAHLAF</sequence>
<evidence type="ECO:0000256" key="7">
    <source>
        <dbReference type="ARBA" id="ARBA00022984"/>
    </source>
</evidence>
<dbReference type="PANTHER" id="PTHR43024">
    <property type="entry name" value="UDP-N-ACETYLMURAMOYL-TRIPEPTIDE--D-ALANYL-D-ALANINE LIGASE"/>
    <property type="match status" value="1"/>
</dbReference>
<dbReference type="Gene3D" id="3.40.1390.10">
    <property type="entry name" value="MurE/MurF, N-terminal domain"/>
    <property type="match status" value="1"/>
</dbReference>
<keyword evidence="16" id="KW-1185">Reference proteome</keyword>
<feature type="domain" description="Mur ligase central" evidence="14">
    <location>
        <begin position="105"/>
        <end position="293"/>
    </location>
</feature>
<evidence type="ECO:0000259" key="13">
    <source>
        <dbReference type="Pfam" id="PF02875"/>
    </source>
</evidence>
<protein>
    <recommendedName>
        <fullName evidence="10 11">UDP-N-acetylmuramoyl-tripeptide--D-alanyl-D-alanine ligase</fullName>
        <ecNumber evidence="10 11">6.3.2.10</ecNumber>
    </recommendedName>
    <alternativeName>
        <fullName evidence="10">D-alanyl-D-alanine-adding enzyme</fullName>
    </alternativeName>
</protein>
<dbReference type="InterPro" id="IPR036615">
    <property type="entry name" value="Mur_ligase_C_dom_sf"/>
</dbReference>
<evidence type="ECO:0000256" key="3">
    <source>
        <dbReference type="ARBA" id="ARBA00022618"/>
    </source>
</evidence>
<keyword evidence="6 10" id="KW-0133">Cell shape</keyword>
<dbReference type="RefSeq" id="WP_034414521.1">
    <property type="nucleotide sequence ID" value="NZ_JGVK01000027.1"/>
</dbReference>
<dbReference type="Proteomes" id="UP000053784">
    <property type="component" value="Unassembled WGS sequence"/>
</dbReference>
<dbReference type="GO" id="GO:0005524">
    <property type="term" value="F:ATP binding"/>
    <property type="evidence" value="ECO:0007669"/>
    <property type="project" value="UniProtKB-UniRule"/>
</dbReference>
<dbReference type="NCBIfam" id="TIGR01143">
    <property type="entry name" value="murF"/>
    <property type="match status" value="1"/>
</dbReference>
<feature type="binding site" evidence="10">
    <location>
        <begin position="107"/>
        <end position="113"/>
    </location>
    <ligand>
        <name>ATP</name>
        <dbReference type="ChEBI" id="CHEBI:30616"/>
    </ligand>
</feature>
<dbReference type="SUPFAM" id="SSF53244">
    <property type="entry name" value="MurD-like peptide ligases, peptide-binding domain"/>
    <property type="match status" value="1"/>
</dbReference>
<evidence type="ECO:0000256" key="1">
    <source>
        <dbReference type="ARBA" id="ARBA00022490"/>
    </source>
</evidence>
<dbReference type="InterPro" id="IPR051046">
    <property type="entry name" value="MurCDEF_CellWall_CoF430Synth"/>
</dbReference>
<dbReference type="STRING" id="1179155.CF67_04121"/>
<dbReference type="HAMAP" id="MF_02019">
    <property type="entry name" value="MurF"/>
    <property type="match status" value="1"/>
</dbReference>
<evidence type="ECO:0000256" key="4">
    <source>
        <dbReference type="ARBA" id="ARBA00022741"/>
    </source>
</evidence>
<keyword evidence="8 10" id="KW-0131">Cell cycle</keyword>
<keyword evidence="5 10" id="KW-0067">ATP-binding</keyword>
<dbReference type="GO" id="GO:0051301">
    <property type="term" value="P:cell division"/>
    <property type="evidence" value="ECO:0007669"/>
    <property type="project" value="UniProtKB-KW"/>
</dbReference>
<dbReference type="GO" id="GO:0071555">
    <property type="term" value="P:cell wall organization"/>
    <property type="evidence" value="ECO:0007669"/>
    <property type="project" value="UniProtKB-KW"/>
</dbReference>
<comment type="subcellular location">
    <subcellularLocation>
        <location evidence="10 11">Cytoplasm</location>
    </subcellularLocation>
</comment>
<evidence type="ECO:0000256" key="2">
    <source>
        <dbReference type="ARBA" id="ARBA00022598"/>
    </source>
</evidence>
<dbReference type="InterPro" id="IPR000713">
    <property type="entry name" value="Mur_ligase_N"/>
</dbReference>
<dbReference type="Pfam" id="PF08245">
    <property type="entry name" value="Mur_ligase_M"/>
    <property type="match status" value="1"/>
</dbReference>
<evidence type="ECO:0000256" key="10">
    <source>
        <dbReference type="HAMAP-Rule" id="MF_02019"/>
    </source>
</evidence>
<comment type="catalytic activity">
    <reaction evidence="10 11">
        <text>D-alanyl-D-alanine + UDP-N-acetyl-alpha-D-muramoyl-L-alanyl-gamma-D-glutamyl-meso-2,6-diaminopimelate + ATP = UDP-N-acetyl-alpha-D-muramoyl-L-alanyl-gamma-D-glutamyl-meso-2,6-diaminopimeloyl-D-alanyl-D-alanine + ADP + phosphate + H(+)</text>
        <dbReference type="Rhea" id="RHEA:28374"/>
        <dbReference type="ChEBI" id="CHEBI:15378"/>
        <dbReference type="ChEBI" id="CHEBI:30616"/>
        <dbReference type="ChEBI" id="CHEBI:43474"/>
        <dbReference type="ChEBI" id="CHEBI:57822"/>
        <dbReference type="ChEBI" id="CHEBI:61386"/>
        <dbReference type="ChEBI" id="CHEBI:83905"/>
        <dbReference type="ChEBI" id="CHEBI:456216"/>
        <dbReference type="EC" id="6.3.2.10"/>
    </reaction>
</comment>
<keyword evidence="7 10" id="KW-0573">Peptidoglycan synthesis</keyword>
<dbReference type="AlphaFoldDB" id="A0A084CMU4"/>
<dbReference type="InterPro" id="IPR013221">
    <property type="entry name" value="Mur_ligase_cen"/>
</dbReference>
<dbReference type="Pfam" id="PF01225">
    <property type="entry name" value="Mur_ligase"/>
    <property type="match status" value="1"/>
</dbReference>
<keyword evidence="3 10" id="KW-0132">Cell division</keyword>
<evidence type="ECO:0000256" key="6">
    <source>
        <dbReference type="ARBA" id="ARBA00022960"/>
    </source>
</evidence>
<keyword evidence="2 10" id="KW-0436">Ligase</keyword>
<comment type="pathway">
    <text evidence="10 11">Cell wall biogenesis; peptidoglycan biosynthesis.</text>
</comment>
<keyword evidence="9 10" id="KW-0961">Cell wall biogenesis/degradation</keyword>
<evidence type="ECO:0000313" key="15">
    <source>
        <dbReference type="EMBL" id="KEY91123.1"/>
    </source>
</evidence>
<evidence type="ECO:0000256" key="9">
    <source>
        <dbReference type="ARBA" id="ARBA00023316"/>
    </source>
</evidence>
<evidence type="ECO:0000313" key="16">
    <source>
        <dbReference type="Proteomes" id="UP000053784"/>
    </source>
</evidence>
<dbReference type="SUPFAM" id="SSF53623">
    <property type="entry name" value="MurD-like peptide ligases, catalytic domain"/>
    <property type="match status" value="1"/>
</dbReference>
<dbReference type="InterPro" id="IPR004101">
    <property type="entry name" value="Mur_ligase_C"/>
</dbReference>
<evidence type="ECO:0000256" key="8">
    <source>
        <dbReference type="ARBA" id="ARBA00023306"/>
    </source>
</evidence>
<feature type="domain" description="Mur ligase N-terminal catalytic" evidence="12">
    <location>
        <begin position="24"/>
        <end position="76"/>
    </location>
</feature>
<dbReference type="GO" id="GO:0009252">
    <property type="term" value="P:peptidoglycan biosynthetic process"/>
    <property type="evidence" value="ECO:0007669"/>
    <property type="project" value="UniProtKB-UniRule"/>
</dbReference>
<accession>A0A084CMU4</accession>
<dbReference type="GO" id="GO:0047480">
    <property type="term" value="F:UDP-N-acetylmuramoyl-tripeptide-D-alanyl-D-alanine ligase activity"/>
    <property type="evidence" value="ECO:0007669"/>
    <property type="project" value="UniProtKB-UniRule"/>
</dbReference>
<feature type="domain" description="Mur ligase C-terminal" evidence="13">
    <location>
        <begin position="316"/>
        <end position="436"/>
    </location>
</feature>
<dbReference type="Pfam" id="PF02875">
    <property type="entry name" value="Mur_ligase_C"/>
    <property type="match status" value="1"/>
</dbReference>
<dbReference type="Gene3D" id="3.90.190.20">
    <property type="entry name" value="Mur ligase, C-terminal domain"/>
    <property type="match status" value="1"/>
</dbReference>
<dbReference type="InterPro" id="IPR035911">
    <property type="entry name" value="MurE/MurF_N"/>
</dbReference>
<dbReference type="PANTHER" id="PTHR43024:SF1">
    <property type="entry name" value="UDP-N-ACETYLMURAMOYL-TRIPEPTIDE--D-ALANYL-D-ALANINE LIGASE"/>
    <property type="match status" value="1"/>
</dbReference>
<dbReference type="EC" id="6.3.2.10" evidence="10 11"/>
<dbReference type="Gene3D" id="3.40.1190.10">
    <property type="entry name" value="Mur-like, catalytic domain"/>
    <property type="match status" value="1"/>
</dbReference>
<comment type="function">
    <text evidence="10 11">Involved in cell wall formation. Catalyzes the final step in the synthesis of UDP-N-acetylmuramoyl-pentapeptide, the precursor of murein.</text>
</comment>
<proteinExistence type="inferred from homology"/>
<dbReference type="InterPro" id="IPR005863">
    <property type="entry name" value="UDP-N-AcMur_synth"/>
</dbReference>
<keyword evidence="4 10" id="KW-0547">Nucleotide-binding</keyword>
<name>A0A084CMU4_9GAMM</name>
<dbReference type="SUPFAM" id="SSF63418">
    <property type="entry name" value="MurE/MurF N-terminal domain"/>
    <property type="match status" value="1"/>
</dbReference>
<dbReference type="InterPro" id="IPR036565">
    <property type="entry name" value="Mur-like_cat_sf"/>
</dbReference>